<protein>
    <submittedName>
        <fullName evidence="2">Uncharacterized protein</fullName>
    </submittedName>
</protein>
<accession>W9C506</accession>
<dbReference type="EMBL" id="AYSA01000827">
    <property type="protein sequence ID" value="ESZ89670.1"/>
    <property type="molecule type" value="Genomic_DNA"/>
</dbReference>
<feature type="compositionally biased region" description="Basic residues" evidence="1">
    <location>
        <begin position="156"/>
        <end position="168"/>
    </location>
</feature>
<evidence type="ECO:0000313" key="3">
    <source>
        <dbReference type="Proteomes" id="UP000019487"/>
    </source>
</evidence>
<proteinExistence type="predicted"/>
<dbReference type="Proteomes" id="UP000019487">
    <property type="component" value="Unassembled WGS sequence"/>
</dbReference>
<comment type="caution">
    <text evidence="2">The sequence shown here is derived from an EMBL/GenBank/DDBJ whole genome shotgun (WGS) entry which is preliminary data.</text>
</comment>
<keyword evidence="3" id="KW-1185">Reference proteome</keyword>
<evidence type="ECO:0000256" key="1">
    <source>
        <dbReference type="SAM" id="MobiDB-lite"/>
    </source>
</evidence>
<organism evidence="2 3">
    <name type="scientific">Sclerotinia borealis (strain F-4128)</name>
    <dbReference type="NCBI Taxonomy" id="1432307"/>
    <lineage>
        <taxon>Eukaryota</taxon>
        <taxon>Fungi</taxon>
        <taxon>Dikarya</taxon>
        <taxon>Ascomycota</taxon>
        <taxon>Pezizomycotina</taxon>
        <taxon>Leotiomycetes</taxon>
        <taxon>Helotiales</taxon>
        <taxon>Sclerotiniaceae</taxon>
        <taxon>Sclerotinia</taxon>
    </lineage>
</organism>
<sequence>MTMNMELSPRNFSSVMQTPSVVNNAEDPLRRRMDILMILNPSNVELETEDHSINNSAGWENVTRVQHEPSHYLQQPEPISSENTLVRYQAELEALETRNHTLRYGSGRTQLPLAPIHRRPLTFNPINVHHGHTSHYPLPPIYPSHNGIYNSSSPAHRQHHNHPHRSRRSQTVSTSNRKKPRSNKAYSMEEVDFIRYNKDDLNKHWPEILSLFRRHFIQRQRDSEQCLSSRYYRSNHLKMYDASGRPMLDKNGKVRKISAKVRRRATPAGRVEALPYTLVQKHPQRAMAYSWVSSEHKFDAGRLAAGMSDHDREILISQRVQQLRNEKGERAIPVGERESKDESMDEGYEGSSTTSSPQFSSRPSP</sequence>
<dbReference type="HOGENOM" id="CLU_733600_0_0_1"/>
<feature type="region of interest" description="Disordered" evidence="1">
    <location>
        <begin position="323"/>
        <end position="365"/>
    </location>
</feature>
<dbReference type="AlphaFoldDB" id="W9C506"/>
<feature type="compositionally biased region" description="Basic and acidic residues" evidence="1">
    <location>
        <begin position="324"/>
        <end position="342"/>
    </location>
</feature>
<name>W9C506_SCLBF</name>
<evidence type="ECO:0000313" key="2">
    <source>
        <dbReference type="EMBL" id="ESZ89670.1"/>
    </source>
</evidence>
<gene>
    <name evidence="2" type="ORF">SBOR_9945</name>
</gene>
<dbReference type="OrthoDB" id="3921745at2759"/>
<feature type="region of interest" description="Disordered" evidence="1">
    <location>
        <begin position="143"/>
        <end position="185"/>
    </location>
</feature>
<feature type="compositionally biased region" description="Low complexity" evidence="1">
    <location>
        <begin position="351"/>
        <end position="365"/>
    </location>
</feature>
<reference evidence="2 3" key="1">
    <citation type="journal article" date="2014" name="Genome Announc.">
        <title>Draft genome sequence of Sclerotinia borealis, a psychrophilic plant pathogenic fungus.</title>
        <authorList>
            <person name="Mardanov A.V."/>
            <person name="Beletsky A.V."/>
            <person name="Kadnikov V.V."/>
            <person name="Ignatov A.N."/>
            <person name="Ravin N.V."/>
        </authorList>
    </citation>
    <scope>NUCLEOTIDE SEQUENCE [LARGE SCALE GENOMIC DNA]</scope>
    <source>
        <strain evidence="3">F-4157</strain>
    </source>
</reference>